<dbReference type="AlphaFoldDB" id="A0A135I180"/>
<evidence type="ECO:0000313" key="3">
    <source>
        <dbReference type="Proteomes" id="UP000070107"/>
    </source>
</evidence>
<name>A0A135I180_9HYPH</name>
<comment type="caution">
    <text evidence="2">The sequence shown here is derived from an EMBL/GenBank/DDBJ whole genome shotgun (WGS) entry which is preliminary data.</text>
</comment>
<accession>A0A135I180</accession>
<dbReference type="EMBL" id="LNTU01000001">
    <property type="protein sequence ID" value="KXF79201.1"/>
    <property type="molecule type" value="Genomic_DNA"/>
</dbReference>
<keyword evidence="1" id="KW-1133">Transmembrane helix</keyword>
<feature type="transmembrane region" description="Helical" evidence="1">
    <location>
        <begin position="6"/>
        <end position="29"/>
    </location>
</feature>
<organism evidence="2 3">
    <name type="scientific">Paramesorhizobium deserti</name>
    <dbReference type="NCBI Taxonomy" id="1494590"/>
    <lineage>
        <taxon>Bacteria</taxon>
        <taxon>Pseudomonadati</taxon>
        <taxon>Pseudomonadota</taxon>
        <taxon>Alphaproteobacteria</taxon>
        <taxon>Hyphomicrobiales</taxon>
        <taxon>Phyllobacteriaceae</taxon>
        <taxon>Paramesorhizobium</taxon>
    </lineage>
</organism>
<protein>
    <submittedName>
        <fullName evidence="2">Uncharacterized protein</fullName>
    </submittedName>
</protein>
<keyword evidence="1" id="KW-0812">Transmembrane</keyword>
<dbReference type="Proteomes" id="UP000070107">
    <property type="component" value="Unassembled WGS sequence"/>
</dbReference>
<proteinExistence type="predicted"/>
<gene>
    <name evidence="2" type="ORF">ATN84_05605</name>
</gene>
<keyword evidence="1" id="KW-0472">Membrane</keyword>
<keyword evidence="3" id="KW-1185">Reference proteome</keyword>
<evidence type="ECO:0000313" key="2">
    <source>
        <dbReference type="EMBL" id="KXF79201.1"/>
    </source>
</evidence>
<sequence>MYATISPAALALISAVIGGGFVALVNHLFTSKRERENKRRELIVKHLLEIHDAIAVLSFVEPKDEVQAIERAVDRIQLFGDPELLRLTKKFCDDIKSARQSNTNELIKHVRSQIRRELGLAPISSDLEILRFHELKE</sequence>
<dbReference type="STRING" id="1494590.ATN84_05605"/>
<evidence type="ECO:0000256" key="1">
    <source>
        <dbReference type="SAM" id="Phobius"/>
    </source>
</evidence>
<reference evidence="2 3" key="1">
    <citation type="submission" date="2015-11" db="EMBL/GenBank/DDBJ databases">
        <title>Draft genome sequence of Paramesorhizobium deserti A-3-E, a strain highly resistant to diverse beta-lactam antibiotics.</title>
        <authorList>
            <person name="Lv R."/>
            <person name="Yang X."/>
            <person name="Fang N."/>
            <person name="Guo J."/>
            <person name="Luo X."/>
            <person name="Peng F."/>
            <person name="Yang R."/>
            <person name="Cui Y."/>
            <person name="Fang C."/>
            <person name="Song Y."/>
        </authorList>
    </citation>
    <scope>NUCLEOTIDE SEQUENCE [LARGE SCALE GENOMIC DNA]</scope>
    <source>
        <strain evidence="2 3">A-3-E</strain>
    </source>
</reference>